<dbReference type="InterPro" id="IPR033911">
    <property type="entry name" value="MetRS_core"/>
</dbReference>
<dbReference type="SUPFAM" id="SSF52374">
    <property type="entry name" value="Nucleotidylyl transferase"/>
    <property type="match status" value="1"/>
</dbReference>
<dbReference type="InterPro" id="IPR009080">
    <property type="entry name" value="tRNAsynth_Ia_anticodon-bd"/>
</dbReference>
<keyword evidence="5" id="KW-0963">Cytoplasm</keyword>
<feature type="domain" description="Methionyl/Leucyl tRNA synthetase" evidence="13">
    <location>
        <begin position="7"/>
        <end position="368"/>
    </location>
</feature>
<evidence type="ECO:0000256" key="9">
    <source>
        <dbReference type="ARBA" id="ARBA00022917"/>
    </source>
</evidence>
<comment type="function">
    <text evidence="1">Is required not only for elongation of protein synthesis but also for the initiation of all mRNA translation through initiator tRNA(fMet) aminoacylation.</text>
</comment>
<dbReference type="PANTHER" id="PTHR43326">
    <property type="entry name" value="METHIONYL-TRNA SYNTHETASE"/>
    <property type="match status" value="1"/>
</dbReference>
<evidence type="ECO:0000259" key="13">
    <source>
        <dbReference type="Pfam" id="PF09334"/>
    </source>
</evidence>
<evidence type="ECO:0000256" key="10">
    <source>
        <dbReference type="ARBA" id="ARBA00023146"/>
    </source>
</evidence>
<evidence type="ECO:0000256" key="1">
    <source>
        <dbReference type="ARBA" id="ARBA00003314"/>
    </source>
</evidence>
<evidence type="ECO:0000256" key="8">
    <source>
        <dbReference type="ARBA" id="ARBA00022840"/>
    </source>
</evidence>
<dbReference type="InterPro" id="IPR015413">
    <property type="entry name" value="Methionyl/Leucyl_tRNA_Synth"/>
</dbReference>
<evidence type="ECO:0000256" key="11">
    <source>
        <dbReference type="ARBA" id="ARBA00030904"/>
    </source>
</evidence>
<dbReference type="RefSeq" id="WP_258211126.1">
    <property type="nucleotide sequence ID" value="NZ_CP102734.1"/>
</dbReference>
<dbReference type="CDD" id="cd00814">
    <property type="entry name" value="MetRS_core"/>
    <property type="match status" value="1"/>
</dbReference>
<dbReference type="SUPFAM" id="SSF47323">
    <property type="entry name" value="Anticodon-binding domain of a subclass of class I aminoacyl-tRNA synthetases"/>
    <property type="match status" value="1"/>
</dbReference>
<keyword evidence="10 12" id="KW-0030">Aminoacyl-tRNA synthetase</keyword>
<reference evidence="15" key="1">
    <citation type="submission" date="2022-08" db="EMBL/GenBank/DDBJ databases">
        <title>Complete genome of Mycoplasma iguanae type strain 2327.</title>
        <authorList>
            <person name="Spergser J."/>
        </authorList>
    </citation>
    <scope>NUCLEOTIDE SEQUENCE</scope>
    <source>
        <strain evidence="15">2327</strain>
    </source>
</reference>
<dbReference type="CDD" id="cd07957">
    <property type="entry name" value="Anticodon_Ia_Met"/>
    <property type="match status" value="1"/>
</dbReference>
<dbReference type="InterPro" id="IPR014758">
    <property type="entry name" value="Met-tRNA_synth"/>
</dbReference>
<evidence type="ECO:0000256" key="6">
    <source>
        <dbReference type="ARBA" id="ARBA00022598"/>
    </source>
</evidence>
<sequence length="511" mass="60166">MKQKTFYITTPIYYPSGDLHIGHLYTTTIAWVIKNYKKMMGYDVKFLTGSDEHGQKIAKKAAELKMSEQDYVDMQVEKFVQLWKKAKIDYDYFSRTTSPKHKQIVKNVFNKMLEKGYIYKGEYTGLYSINDEEFLTQTQAKFENGKYYHPLSGHELQEISEESYFFKMDLFEKWWKEEIEPKNDFIIPKKILNELAKNFVDKGLEQLSVTRISFNWGIKIDQDPKHVIYVWLDALFNYLTALNYSLENDQDYQKYWVNGDEIVHIVGKEIARFHCIYWPTMLKSLDIKLPTKIITHGWLITPEGKMSKSKGNVINPLELLEKFHPEIIKFYLVAVINFSNDGIFDEKQLVEVYNNKLANNYGNLISRTVAMFQQSFSKPVKYFPEKFTVLEKDIFEKITEKSAEYKARFDDFEIDKAIATAMSLSSELNNYIDLSQPWKLKENLERLEVVLNTLINGIYAVSVMLSPILHEKTQQVVQQLKINLAWDQILNFEKFDNVILEKADALFQRIK</sequence>
<gene>
    <name evidence="15" type="primary">metG</name>
    <name evidence="15" type="ORF">NV226_01440</name>
</gene>
<keyword evidence="8 12" id="KW-0067">ATP-binding</keyword>
<protein>
    <recommendedName>
        <fullName evidence="4">Methionine--tRNA ligase</fullName>
        <ecNumber evidence="3">6.1.1.10</ecNumber>
    </recommendedName>
    <alternativeName>
        <fullName evidence="11">Methionyl-tRNA synthetase</fullName>
    </alternativeName>
</protein>
<organism evidence="15 16">
    <name type="scientific">Mycoplasma iguanae</name>
    <dbReference type="NCBI Taxonomy" id="292461"/>
    <lineage>
        <taxon>Bacteria</taxon>
        <taxon>Bacillati</taxon>
        <taxon>Mycoplasmatota</taxon>
        <taxon>Mollicutes</taxon>
        <taxon>Mycoplasmataceae</taxon>
        <taxon>Mycoplasma</taxon>
    </lineage>
</organism>
<evidence type="ECO:0000256" key="4">
    <source>
        <dbReference type="ARBA" id="ARBA00018753"/>
    </source>
</evidence>
<evidence type="ECO:0000256" key="5">
    <source>
        <dbReference type="ARBA" id="ARBA00022490"/>
    </source>
</evidence>
<comment type="similarity">
    <text evidence="12">Belongs to the class-I aminoacyl-tRNA synthetase family.</text>
</comment>
<evidence type="ECO:0000256" key="12">
    <source>
        <dbReference type="RuleBase" id="RU363039"/>
    </source>
</evidence>
<dbReference type="Gene3D" id="1.10.730.10">
    <property type="entry name" value="Isoleucyl-tRNA Synthetase, Domain 1"/>
    <property type="match status" value="1"/>
</dbReference>
<keyword evidence="7 12" id="KW-0547">Nucleotide-binding</keyword>
<evidence type="ECO:0000313" key="15">
    <source>
        <dbReference type="EMBL" id="UVD81952.1"/>
    </source>
</evidence>
<evidence type="ECO:0000256" key="2">
    <source>
        <dbReference type="ARBA" id="ARBA00004496"/>
    </source>
</evidence>
<comment type="subcellular location">
    <subcellularLocation>
        <location evidence="2">Cytoplasm</location>
    </subcellularLocation>
</comment>
<dbReference type="PROSITE" id="PS00178">
    <property type="entry name" value="AA_TRNA_LIGASE_I"/>
    <property type="match status" value="1"/>
</dbReference>
<dbReference type="Gene3D" id="2.170.220.10">
    <property type="match status" value="1"/>
</dbReference>
<dbReference type="InterPro" id="IPR014729">
    <property type="entry name" value="Rossmann-like_a/b/a_fold"/>
</dbReference>
<dbReference type="Gene3D" id="3.40.50.620">
    <property type="entry name" value="HUPs"/>
    <property type="match status" value="1"/>
</dbReference>
<keyword evidence="9 12" id="KW-0648">Protein biosynthesis</keyword>
<evidence type="ECO:0000256" key="3">
    <source>
        <dbReference type="ARBA" id="ARBA00012838"/>
    </source>
</evidence>
<dbReference type="GO" id="GO:0004825">
    <property type="term" value="F:methionine-tRNA ligase activity"/>
    <property type="evidence" value="ECO:0007669"/>
    <property type="project" value="UniProtKB-EC"/>
</dbReference>
<dbReference type="InterPro" id="IPR023457">
    <property type="entry name" value="Met-tRNA_synth_2"/>
</dbReference>
<dbReference type="Pfam" id="PF09334">
    <property type="entry name" value="tRNA-synt_1g"/>
    <property type="match status" value="1"/>
</dbReference>
<keyword evidence="16" id="KW-1185">Reference proteome</keyword>
<dbReference type="EMBL" id="CP102734">
    <property type="protein sequence ID" value="UVD81952.1"/>
    <property type="molecule type" value="Genomic_DNA"/>
</dbReference>
<evidence type="ECO:0000256" key="7">
    <source>
        <dbReference type="ARBA" id="ARBA00022741"/>
    </source>
</evidence>
<dbReference type="Pfam" id="PF19303">
    <property type="entry name" value="Anticodon_3"/>
    <property type="match status" value="1"/>
</dbReference>
<dbReference type="NCBIfam" id="TIGR00398">
    <property type="entry name" value="metG"/>
    <property type="match status" value="1"/>
</dbReference>
<name>A0ABY5RB23_9MOLU</name>
<dbReference type="PRINTS" id="PR01041">
    <property type="entry name" value="TRNASYNTHMET"/>
</dbReference>
<evidence type="ECO:0000313" key="16">
    <source>
        <dbReference type="Proteomes" id="UP001059252"/>
    </source>
</evidence>
<proteinExistence type="inferred from homology"/>
<dbReference type="Proteomes" id="UP001059252">
    <property type="component" value="Chromosome"/>
</dbReference>
<evidence type="ECO:0000259" key="14">
    <source>
        <dbReference type="Pfam" id="PF19303"/>
    </source>
</evidence>
<dbReference type="InterPro" id="IPR041872">
    <property type="entry name" value="Anticodon_Met"/>
</dbReference>
<dbReference type="InterPro" id="IPR001412">
    <property type="entry name" value="aa-tRNA-synth_I_CS"/>
</dbReference>
<keyword evidence="6 12" id="KW-0436">Ligase</keyword>
<dbReference type="EC" id="6.1.1.10" evidence="3"/>
<feature type="domain" description="Methionyl-tRNA synthetase anticodon-binding" evidence="14">
    <location>
        <begin position="389"/>
        <end position="487"/>
    </location>
</feature>
<accession>A0ABY5RB23</accession>
<dbReference type="PANTHER" id="PTHR43326:SF1">
    <property type="entry name" value="METHIONINE--TRNA LIGASE, MITOCHONDRIAL"/>
    <property type="match status" value="1"/>
</dbReference>